<dbReference type="PANTHER" id="PTHR21085">
    <property type="entry name" value="CHORISMATE SYNTHASE"/>
    <property type="match status" value="1"/>
</dbReference>
<keyword evidence="6 7" id="KW-0456">Lyase</keyword>
<comment type="pathway">
    <text evidence="1 7 8">Metabolic intermediate biosynthesis; chorismate biosynthesis; chorismate from D-erythrose 4-phosphate and phosphoenolpyruvate: step 7/7.</text>
</comment>
<keyword evidence="10" id="KW-1185">Reference proteome</keyword>
<dbReference type="UniPathway" id="UPA00053">
    <property type="reaction ID" value="UER00090"/>
</dbReference>
<organism evidence="9 10">
    <name type="scientific">Alistipes indistinctus YIT 12060</name>
    <dbReference type="NCBI Taxonomy" id="742725"/>
    <lineage>
        <taxon>Bacteria</taxon>
        <taxon>Pseudomonadati</taxon>
        <taxon>Bacteroidota</taxon>
        <taxon>Bacteroidia</taxon>
        <taxon>Bacteroidales</taxon>
        <taxon>Rikenellaceae</taxon>
        <taxon>Alistipes</taxon>
    </lineage>
</organism>
<keyword evidence="4 7" id="KW-0028">Amino-acid biosynthesis</keyword>
<evidence type="ECO:0000256" key="6">
    <source>
        <dbReference type="ARBA" id="ARBA00023239"/>
    </source>
</evidence>
<evidence type="ECO:0000256" key="8">
    <source>
        <dbReference type="RuleBase" id="RU000605"/>
    </source>
</evidence>
<proteinExistence type="inferred from homology"/>
<evidence type="ECO:0000256" key="7">
    <source>
        <dbReference type="HAMAP-Rule" id="MF_00300"/>
    </source>
</evidence>
<comment type="caution">
    <text evidence="7">Lacks conserved residue(s) required for the propagation of feature annotation.</text>
</comment>
<dbReference type="InterPro" id="IPR035904">
    <property type="entry name" value="Chorismate_synth_AroC_sf"/>
</dbReference>
<feature type="binding site" evidence="7">
    <location>
        <position position="302"/>
    </location>
    <ligand>
        <name>FMN</name>
        <dbReference type="ChEBI" id="CHEBI:58210"/>
    </ligand>
</feature>
<dbReference type="eggNOG" id="COG0082">
    <property type="taxonomic scope" value="Bacteria"/>
</dbReference>
<dbReference type="NCBIfam" id="TIGR00033">
    <property type="entry name" value="aroC"/>
    <property type="match status" value="1"/>
</dbReference>
<dbReference type="GeneID" id="92815374"/>
<comment type="catalytic activity">
    <reaction evidence="7 8">
        <text>5-O-(1-carboxyvinyl)-3-phosphoshikimate = chorismate + phosphate</text>
        <dbReference type="Rhea" id="RHEA:21020"/>
        <dbReference type="ChEBI" id="CHEBI:29748"/>
        <dbReference type="ChEBI" id="CHEBI:43474"/>
        <dbReference type="ChEBI" id="CHEBI:57701"/>
        <dbReference type="EC" id="4.2.3.5"/>
    </reaction>
</comment>
<gene>
    <name evidence="7" type="primary">aroC</name>
    <name evidence="9" type="ORF">HMPREF9450_01593</name>
</gene>
<evidence type="ECO:0000313" key="10">
    <source>
        <dbReference type="Proteomes" id="UP000006008"/>
    </source>
</evidence>
<evidence type="ECO:0000256" key="5">
    <source>
        <dbReference type="ARBA" id="ARBA00023141"/>
    </source>
</evidence>
<evidence type="ECO:0000256" key="2">
    <source>
        <dbReference type="ARBA" id="ARBA00008014"/>
    </source>
</evidence>
<dbReference type="PATRIC" id="fig|742725.3.peg.1685"/>
<keyword evidence="7" id="KW-0285">Flavoprotein</keyword>
<evidence type="ECO:0000313" key="9">
    <source>
        <dbReference type="EMBL" id="EHB91544.1"/>
    </source>
</evidence>
<dbReference type="GO" id="GO:0010181">
    <property type="term" value="F:FMN binding"/>
    <property type="evidence" value="ECO:0007669"/>
    <property type="project" value="TreeGrafter"/>
</dbReference>
<keyword evidence="7" id="KW-0288">FMN</keyword>
<evidence type="ECO:0000256" key="3">
    <source>
        <dbReference type="ARBA" id="ARBA00013036"/>
    </source>
</evidence>
<comment type="subunit">
    <text evidence="7">Homotetramer.</text>
</comment>
<dbReference type="GO" id="GO:0009423">
    <property type="term" value="P:chorismate biosynthetic process"/>
    <property type="evidence" value="ECO:0007669"/>
    <property type="project" value="UniProtKB-UniRule"/>
</dbReference>
<dbReference type="RefSeq" id="WP_009134399.1">
    <property type="nucleotide sequence ID" value="NZ_CP102250.1"/>
</dbReference>
<sequence length="335" mass="35167">MNSFGRLFRISIFGESHGGMVGVTLDGVPAGIALSEKSFTADLARRKSGKRGTTPRKESDAPHIVTGVFNGRTTGAPLTVVYYNENTLSGDYRNLVTHPRPSHADWVAMTKYKGFADYRGGGHFSGRLTLGLVTAGVVAKLILKKLYKNKIKFDTVLSEIGGCADPDRFPEIIEEALRTQDSVGGIVECTASGVPVGLGEPFFDSAESVMSHLLYSVPAVKAVEFGLGFGSAKLHGSENNDPIMSPDGATATNHSGGIVGGITNGNPVVVRVAVKPTSSISSPQLTLNTETGTPERLVIKGRHDACIAMRAVVVIESAVAAALCDLALVAKSQGL</sequence>
<dbReference type="SUPFAM" id="SSF103263">
    <property type="entry name" value="Chorismate synthase, AroC"/>
    <property type="match status" value="1"/>
</dbReference>
<name>G5HAC8_9BACT</name>
<dbReference type="InterPro" id="IPR020541">
    <property type="entry name" value="Chorismate_synthase_CS"/>
</dbReference>
<feature type="binding site" evidence="7">
    <location>
        <position position="51"/>
    </location>
    <ligand>
        <name>NADP(+)</name>
        <dbReference type="ChEBI" id="CHEBI:58349"/>
    </ligand>
</feature>
<dbReference type="Pfam" id="PF01264">
    <property type="entry name" value="Chorismate_synt"/>
    <property type="match status" value="1"/>
</dbReference>
<dbReference type="STRING" id="742725.HMPREF9450_01593"/>
<dbReference type="GO" id="GO:0008652">
    <property type="term" value="P:amino acid biosynthetic process"/>
    <property type="evidence" value="ECO:0007669"/>
    <property type="project" value="UniProtKB-KW"/>
</dbReference>
<dbReference type="HAMAP" id="MF_00300">
    <property type="entry name" value="Chorismate_synth"/>
    <property type="match status" value="1"/>
</dbReference>
<dbReference type="OrthoDB" id="9771806at2"/>
<keyword evidence="5 7" id="KW-0057">Aromatic amino acid biosynthesis</keyword>
<dbReference type="EMBL" id="ADLD01000013">
    <property type="protein sequence ID" value="EHB91544.1"/>
    <property type="molecule type" value="Genomic_DNA"/>
</dbReference>
<dbReference type="Proteomes" id="UP000006008">
    <property type="component" value="Unassembled WGS sequence"/>
</dbReference>
<dbReference type="PANTHER" id="PTHR21085:SF0">
    <property type="entry name" value="CHORISMATE SYNTHASE"/>
    <property type="match status" value="1"/>
</dbReference>
<dbReference type="CDD" id="cd07304">
    <property type="entry name" value="Chorismate_synthase"/>
    <property type="match status" value="1"/>
</dbReference>
<feature type="binding site" evidence="7">
    <location>
        <position position="260"/>
    </location>
    <ligand>
        <name>FMN</name>
        <dbReference type="ChEBI" id="CHEBI:58210"/>
    </ligand>
</feature>
<feature type="binding site" evidence="7">
    <location>
        <begin position="275"/>
        <end position="279"/>
    </location>
    <ligand>
        <name>FMN</name>
        <dbReference type="ChEBI" id="CHEBI:58210"/>
    </ligand>
</feature>
<dbReference type="HOGENOM" id="CLU_034547_0_0_10"/>
<protein>
    <recommendedName>
        <fullName evidence="3 7">Chorismate synthase</fullName>
        <shortName evidence="7">CS</shortName>
        <ecNumber evidence="3 7">4.2.3.5</ecNumber>
    </recommendedName>
    <alternativeName>
        <fullName evidence="7">5-enolpyruvylshikimate-3-phosphate phospholyase</fullName>
    </alternativeName>
</protein>
<feature type="binding site" evidence="7">
    <location>
        <position position="46"/>
    </location>
    <ligand>
        <name>NADP(+)</name>
        <dbReference type="ChEBI" id="CHEBI:58349"/>
    </ligand>
</feature>
<dbReference type="GO" id="GO:0005829">
    <property type="term" value="C:cytosol"/>
    <property type="evidence" value="ECO:0007669"/>
    <property type="project" value="TreeGrafter"/>
</dbReference>
<dbReference type="AlphaFoldDB" id="G5HAC8"/>
<dbReference type="GO" id="GO:0009073">
    <property type="term" value="P:aromatic amino acid family biosynthetic process"/>
    <property type="evidence" value="ECO:0007669"/>
    <property type="project" value="UniProtKB-KW"/>
</dbReference>
<comment type="similarity">
    <text evidence="2 7 8">Belongs to the chorismate synthase family.</text>
</comment>
<keyword evidence="7" id="KW-0274">FAD</keyword>
<feature type="binding site" evidence="7">
    <location>
        <begin position="123"/>
        <end position="125"/>
    </location>
    <ligand>
        <name>FMN</name>
        <dbReference type="ChEBI" id="CHEBI:58210"/>
    </ligand>
</feature>
<dbReference type="Gene3D" id="3.60.150.10">
    <property type="entry name" value="Chorismate synthase AroC"/>
    <property type="match status" value="2"/>
</dbReference>
<comment type="cofactor">
    <cofactor evidence="7 8">
        <name>FMNH2</name>
        <dbReference type="ChEBI" id="CHEBI:57618"/>
    </cofactor>
    <text evidence="7 8">Reduced FMN (FMNH(2)).</text>
</comment>
<dbReference type="PROSITE" id="PS00787">
    <property type="entry name" value="CHORISMATE_SYNTHASE_1"/>
    <property type="match status" value="1"/>
</dbReference>
<comment type="function">
    <text evidence="7">Catalyzes the anti-1,4-elimination of the C-3 phosphate and the C-6 proR hydrogen from 5-enolpyruvylshikimate-3-phosphate (EPSP) to yield chorismate, which is the branch point compound that serves as the starting substrate for the three terminal pathways of aromatic amino acid biosynthesis. This reaction introduces a second double bond into the aromatic ring system.</text>
</comment>
<comment type="caution">
    <text evidence="9">The sequence shown here is derived from an EMBL/GenBank/DDBJ whole genome shotgun (WGS) entry which is preliminary data.</text>
</comment>
<dbReference type="EC" id="4.2.3.5" evidence="3 7"/>
<evidence type="ECO:0000256" key="4">
    <source>
        <dbReference type="ARBA" id="ARBA00022605"/>
    </source>
</evidence>
<dbReference type="InterPro" id="IPR000453">
    <property type="entry name" value="Chorismate_synth"/>
</dbReference>
<accession>G5HAC8</accession>
<dbReference type="PIRSF" id="PIRSF001456">
    <property type="entry name" value="Chorismate_synth"/>
    <property type="match status" value="1"/>
</dbReference>
<keyword evidence="7" id="KW-0521">NADP</keyword>
<dbReference type="PROSITE" id="PS00788">
    <property type="entry name" value="CHORISMATE_SYNTHASE_2"/>
    <property type="match status" value="1"/>
</dbReference>
<dbReference type="GO" id="GO:0004107">
    <property type="term" value="F:chorismate synthase activity"/>
    <property type="evidence" value="ECO:0007669"/>
    <property type="project" value="UniProtKB-UniRule"/>
</dbReference>
<reference evidence="9 10" key="1">
    <citation type="submission" date="2011-08" db="EMBL/GenBank/DDBJ databases">
        <title>The Genome Sequence of Alistipes indistinctus YIT 12060.</title>
        <authorList>
            <consortium name="The Broad Institute Genome Sequencing Platform"/>
            <person name="Earl A."/>
            <person name="Ward D."/>
            <person name="Feldgarden M."/>
            <person name="Gevers D."/>
            <person name="Morotomi M."/>
            <person name="Young S.K."/>
            <person name="Zeng Q."/>
            <person name="Gargeya S."/>
            <person name="Fitzgerald M."/>
            <person name="Haas B."/>
            <person name="Abouelleil A."/>
            <person name="Alvarado L."/>
            <person name="Arachchi H.M."/>
            <person name="Berlin A."/>
            <person name="Brown A."/>
            <person name="Chapman S.B."/>
            <person name="Chen Z."/>
            <person name="Dunbar C."/>
            <person name="Freedman E."/>
            <person name="Gearin G."/>
            <person name="Gellesch M."/>
            <person name="Goldberg J."/>
            <person name="Griggs A."/>
            <person name="Gujja S."/>
            <person name="Heiman D."/>
            <person name="Howarth C."/>
            <person name="Larson L."/>
            <person name="Lui A."/>
            <person name="MacDonald P.J.P."/>
            <person name="Montmayeur A."/>
            <person name="Murphy C."/>
            <person name="Neiman D."/>
            <person name="Pearson M."/>
            <person name="Priest M."/>
            <person name="Roberts A."/>
            <person name="Saif S."/>
            <person name="Shea T."/>
            <person name="Shenoy N."/>
            <person name="Sisk P."/>
            <person name="Stolte C."/>
            <person name="Sykes S."/>
            <person name="Wortman J."/>
            <person name="Nusbaum C."/>
            <person name="Birren B."/>
        </authorList>
    </citation>
    <scope>NUCLEOTIDE SEQUENCE [LARGE SCALE GENOMIC DNA]</scope>
    <source>
        <strain evidence="9 10">YIT 12060</strain>
    </source>
</reference>
<evidence type="ECO:0000256" key="1">
    <source>
        <dbReference type="ARBA" id="ARBA00005044"/>
    </source>
</evidence>